<proteinExistence type="predicted"/>
<dbReference type="Pfam" id="PF03819">
    <property type="entry name" value="MazG"/>
    <property type="match status" value="1"/>
</dbReference>
<evidence type="ECO:0000313" key="2">
    <source>
        <dbReference type="EMBL" id="OGM59580.1"/>
    </source>
</evidence>
<dbReference type="PANTHER" id="PTHR46523">
    <property type="entry name" value="DCTP PYROPHOSPHATASE 1"/>
    <property type="match status" value="1"/>
</dbReference>
<gene>
    <name evidence="2" type="ORF">A2892_04510</name>
</gene>
<evidence type="ECO:0000259" key="1">
    <source>
        <dbReference type="Pfam" id="PF03819"/>
    </source>
</evidence>
<sequence length="109" mass="12338">MDFSEYQKKSQKTAIYPNPGKNFVYPVLGLVGEAGEVAEKIKKILRDDKGRLTMKKRSELEKELGDVLWYIALLATELKLSLNEVAAKNLEKLASRQRRGKLQGSGDER</sequence>
<dbReference type="AlphaFoldDB" id="A0A1F8B6N2"/>
<organism evidence="2 3">
    <name type="scientific">Candidatus Woesebacteria bacterium RIFCSPLOWO2_01_FULL_39_10b</name>
    <dbReference type="NCBI Taxonomy" id="1802517"/>
    <lineage>
        <taxon>Bacteria</taxon>
        <taxon>Candidatus Woeseibacteriota</taxon>
    </lineage>
</organism>
<dbReference type="PIRSF" id="PIRSF006639">
    <property type="entry name" value="UCP006639_pph"/>
    <property type="match status" value="1"/>
</dbReference>
<dbReference type="STRING" id="1802517.A2892_04510"/>
<dbReference type="InterPro" id="IPR011379">
    <property type="entry name" value="MazG-related_GP37"/>
</dbReference>
<accession>A0A1F8B6N2</accession>
<feature type="domain" description="NTP pyrophosphohydrolase MazG-like" evidence="1">
    <location>
        <begin position="29"/>
        <end position="97"/>
    </location>
</feature>
<evidence type="ECO:0000313" key="3">
    <source>
        <dbReference type="Proteomes" id="UP000176404"/>
    </source>
</evidence>
<dbReference type="Proteomes" id="UP000176404">
    <property type="component" value="Unassembled WGS sequence"/>
</dbReference>
<comment type="caution">
    <text evidence="2">The sequence shown here is derived from an EMBL/GenBank/DDBJ whole genome shotgun (WGS) entry which is preliminary data.</text>
</comment>
<name>A0A1F8B6N2_9BACT</name>
<protein>
    <recommendedName>
        <fullName evidence="1">NTP pyrophosphohydrolase MazG-like domain-containing protein</fullName>
    </recommendedName>
</protein>
<reference evidence="2 3" key="1">
    <citation type="journal article" date="2016" name="Nat. Commun.">
        <title>Thousands of microbial genomes shed light on interconnected biogeochemical processes in an aquifer system.</title>
        <authorList>
            <person name="Anantharaman K."/>
            <person name="Brown C.T."/>
            <person name="Hug L.A."/>
            <person name="Sharon I."/>
            <person name="Castelle C.J."/>
            <person name="Probst A.J."/>
            <person name="Thomas B.C."/>
            <person name="Singh A."/>
            <person name="Wilkins M.J."/>
            <person name="Karaoz U."/>
            <person name="Brodie E.L."/>
            <person name="Williams K.H."/>
            <person name="Hubbard S.S."/>
            <person name="Banfield J.F."/>
        </authorList>
    </citation>
    <scope>NUCLEOTIDE SEQUENCE [LARGE SCALE GENOMIC DNA]</scope>
</reference>
<dbReference type="SUPFAM" id="SSF101386">
    <property type="entry name" value="all-alpha NTP pyrophosphatases"/>
    <property type="match status" value="1"/>
</dbReference>
<dbReference type="InterPro" id="IPR004518">
    <property type="entry name" value="MazG-like_dom"/>
</dbReference>
<dbReference type="CDD" id="cd11541">
    <property type="entry name" value="NTP-PPase_u4"/>
    <property type="match status" value="1"/>
</dbReference>
<dbReference type="PANTHER" id="PTHR46523:SF1">
    <property type="entry name" value="DCTP PYROPHOSPHATASE 1"/>
    <property type="match status" value="1"/>
</dbReference>
<dbReference type="Gene3D" id="1.10.287.1080">
    <property type="entry name" value="MazG-like"/>
    <property type="match status" value="1"/>
</dbReference>
<dbReference type="InterPro" id="IPR052555">
    <property type="entry name" value="dCTP_Pyrophosphatase"/>
</dbReference>
<dbReference type="EMBL" id="MGHD01000018">
    <property type="protein sequence ID" value="OGM59580.1"/>
    <property type="molecule type" value="Genomic_DNA"/>
</dbReference>